<protein>
    <submittedName>
        <fullName evidence="1">Uncharacterized protein</fullName>
    </submittedName>
</protein>
<sequence>MTIYPTIVEVESALLAHLGADRVLADWGVEPRAIPGFEAKDFGRLFARYPAVGSYISGGKYEPDQLTVLETAPLYLICAGENLRGPAAARRGDERNPGAAHLVERCRALATAWRPGGNAASLTATGWRQVWANNQISVCALELAVCLTRPRARDKEALEHHGSIY</sequence>
<dbReference type="RefSeq" id="WP_013258407.1">
    <property type="nucleotide sequence ID" value="NC_014365.1"/>
</dbReference>
<keyword evidence="2" id="KW-1185">Reference proteome</keyword>
<name>E1QHB1_DESB2</name>
<dbReference type="EMBL" id="CP002085">
    <property type="protein sequence ID" value="ADK84954.1"/>
    <property type="molecule type" value="Genomic_DNA"/>
</dbReference>
<evidence type="ECO:0000313" key="1">
    <source>
        <dbReference type="EMBL" id="ADK84954.1"/>
    </source>
</evidence>
<dbReference type="KEGG" id="dbr:Deba_1586"/>
<dbReference type="STRING" id="644282.Deba_1586"/>
<evidence type="ECO:0000313" key="2">
    <source>
        <dbReference type="Proteomes" id="UP000009047"/>
    </source>
</evidence>
<accession>E1QHB1</accession>
<dbReference type="AlphaFoldDB" id="E1QHB1"/>
<gene>
    <name evidence="1" type="ordered locus">Deba_1586</name>
</gene>
<reference evidence="1 2" key="1">
    <citation type="journal article" date="2010" name="Stand. Genomic Sci.">
        <title>Complete genome sequence of Desulfarculus baarsii type strain (2st14).</title>
        <authorList>
            <person name="Sun H."/>
            <person name="Spring S."/>
            <person name="Lapidus A."/>
            <person name="Davenport K."/>
            <person name="Del Rio T.G."/>
            <person name="Tice H."/>
            <person name="Nolan M."/>
            <person name="Copeland A."/>
            <person name="Cheng J.F."/>
            <person name="Lucas S."/>
            <person name="Tapia R."/>
            <person name="Goodwin L."/>
            <person name="Pitluck S."/>
            <person name="Ivanova N."/>
            <person name="Pagani I."/>
            <person name="Mavromatis K."/>
            <person name="Ovchinnikova G."/>
            <person name="Pati A."/>
            <person name="Chen A."/>
            <person name="Palaniappan K."/>
            <person name="Hauser L."/>
            <person name="Chang Y.J."/>
            <person name="Jeffries C.D."/>
            <person name="Detter J.C."/>
            <person name="Han C."/>
            <person name="Rohde M."/>
            <person name="Brambilla E."/>
            <person name="Goker M."/>
            <person name="Woyke T."/>
            <person name="Bristow J."/>
            <person name="Eisen J.A."/>
            <person name="Markowitz V."/>
            <person name="Hugenholtz P."/>
            <person name="Kyrpides N.C."/>
            <person name="Klenk H.P."/>
            <person name="Land M."/>
        </authorList>
    </citation>
    <scope>NUCLEOTIDE SEQUENCE [LARGE SCALE GENOMIC DNA]</scope>
    <source>
        <strain evidence="2">ATCC 33931 / DSM 2075 / LMG 7858 / VKM B-1802 / 2st14</strain>
    </source>
</reference>
<proteinExistence type="predicted"/>
<dbReference type="HOGENOM" id="CLU_1608179_0_0_7"/>
<organism evidence="1 2">
    <name type="scientific">Desulfarculus baarsii (strain ATCC 33931 / DSM 2075 / LMG 7858 / VKM B-1802 / 2st14)</name>
    <dbReference type="NCBI Taxonomy" id="644282"/>
    <lineage>
        <taxon>Bacteria</taxon>
        <taxon>Pseudomonadati</taxon>
        <taxon>Thermodesulfobacteriota</taxon>
        <taxon>Desulfarculia</taxon>
        <taxon>Desulfarculales</taxon>
        <taxon>Desulfarculaceae</taxon>
        <taxon>Desulfarculus</taxon>
    </lineage>
</organism>
<dbReference type="Proteomes" id="UP000009047">
    <property type="component" value="Chromosome"/>
</dbReference>